<name>A0A075I4Y8_9ARCH</name>
<dbReference type="InterPro" id="IPR001623">
    <property type="entry name" value="DnaJ_domain"/>
</dbReference>
<organism evidence="3">
    <name type="scientific">uncultured marine thaumarchaeote KM3_97_A02</name>
    <dbReference type="NCBI Taxonomy" id="1456349"/>
    <lineage>
        <taxon>Archaea</taxon>
        <taxon>Nitrososphaerota</taxon>
        <taxon>environmental samples</taxon>
    </lineage>
</organism>
<dbReference type="InterPro" id="IPR036869">
    <property type="entry name" value="J_dom_sf"/>
</dbReference>
<sequence>MGIKKNRDYEKYHSEWMSDEISFEREGKNKLSDEEFRKSLLKENLPDYYAILQVRKNASQDEIKRQFRLLAKKWHPDKKQSNDAEEKMAQINMAYEVLSNPKRRKMYDQHFSKNSVVMQKKKFLIKFKYIFEYYTIMKLEKPFNPEMLYNHIVHYYIDKKGITKEEANKIAQNVITRELQRHVCKDNRCNHLSYDHIRNQNTCIILDCPCTKFVK</sequence>
<dbReference type="GO" id="GO:0051082">
    <property type="term" value="F:unfolded protein binding"/>
    <property type="evidence" value="ECO:0007669"/>
    <property type="project" value="TreeGrafter"/>
</dbReference>
<proteinExistence type="predicted"/>
<dbReference type="Gene3D" id="1.10.287.110">
    <property type="entry name" value="DnaJ domain"/>
    <property type="match status" value="1"/>
</dbReference>
<keyword evidence="1" id="KW-0143">Chaperone</keyword>
<accession>A0A075I4Y8</accession>
<dbReference type="GO" id="GO:0042026">
    <property type="term" value="P:protein refolding"/>
    <property type="evidence" value="ECO:0007669"/>
    <property type="project" value="TreeGrafter"/>
</dbReference>
<dbReference type="PROSITE" id="PS50076">
    <property type="entry name" value="DNAJ_2"/>
    <property type="match status" value="1"/>
</dbReference>
<evidence type="ECO:0000259" key="2">
    <source>
        <dbReference type="PROSITE" id="PS50076"/>
    </source>
</evidence>
<evidence type="ECO:0000313" key="3">
    <source>
        <dbReference type="EMBL" id="AIF20953.1"/>
    </source>
</evidence>
<dbReference type="Pfam" id="PF00226">
    <property type="entry name" value="DnaJ"/>
    <property type="match status" value="1"/>
</dbReference>
<dbReference type="SMART" id="SM00271">
    <property type="entry name" value="DnaJ"/>
    <property type="match status" value="1"/>
</dbReference>
<dbReference type="EMBL" id="KF901179">
    <property type="protein sequence ID" value="AIF20953.1"/>
    <property type="molecule type" value="Genomic_DNA"/>
</dbReference>
<dbReference type="PANTHER" id="PTHR43096:SF52">
    <property type="entry name" value="DNAJ HOMOLOG 1, MITOCHONDRIAL-RELATED"/>
    <property type="match status" value="1"/>
</dbReference>
<dbReference type="SUPFAM" id="SSF46565">
    <property type="entry name" value="Chaperone J-domain"/>
    <property type="match status" value="1"/>
</dbReference>
<dbReference type="AlphaFoldDB" id="A0A075I4Y8"/>
<reference evidence="3" key="1">
    <citation type="journal article" date="2014" name="Genome Biol. Evol.">
        <title>Pangenome evidence for extensive interdomain horizontal transfer affecting lineage core and shell genes in uncultured planktonic thaumarchaeota and euryarchaeota.</title>
        <authorList>
            <person name="Deschamps P."/>
            <person name="Zivanovic Y."/>
            <person name="Moreira D."/>
            <person name="Rodriguez-Valera F."/>
            <person name="Lopez-Garcia P."/>
        </authorList>
    </citation>
    <scope>NUCLEOTIDE SEQUENCE</scope>
</reference>
<dbReference type="GO" id="GO:0005737">
    <property type="term" value="C:cytoplasm"/>
    <property type="evidence" value="ECO:0007669"/>
    <property type="project" value="TreeGrafter"/>
</dbReference>
<protein>
    <submittedName>
        <fullName evidence="3">DnaJ-class molecular chaperone with C-terminal Zn finger domain (DnaJ)</fullName>
    </submittedName>
</protein>
<dbReference type="CDD" id="cd06257">
    <property type="entry name" value="DnaJ"/>
    <property type="match status" value="1"/>
</dbReference>
<dbReference type="PANTHER" id="PTHR43096">
    <property type="entry name" value="DNAJ HOMOLOG 1, MITOCHONDRIAL-RELATED"/>
    <property type="match status" value="1"/>
</dbReference>
<gene>
    <name evidence="3" type="primary">dnaJ</name>
</gene>
<feature type="domain" description="J" evidence="2">
    <location>
        <begin position="47"/>
        <end position="111"/>
    </location>
</feature>
<dbReference type="PRINTS" id="PR00625">
    <property type="entry name" value="JDOMAIN"/>
</dbReference>
<evidence type="ECO:0000256" key="1">
    <source>
        <dbReference type="ARBA" id="ARBA00023186"/>
    </source>
</evidence>